<gene>
    <name evidence="1" type="ORF">TPC1_13814</name>
</gene>
<reference evidence="1" key="1">
    <citation type="submission" date="2015-07" db="EMBL/GenBank/DDBJ databases">
        <title>Adaptation to a free-living lifestyle via gene acquisitions in the diplomonad Trepomonas sp. PC1.</title>
        <authorList>
            <person name="Xu F."/>
            <person name="Jerlstrom-Hultqvist J."/>
            <person name="Kolisko M."/>
            <person name="Simpson A.G.B."/>
            <person name="Roger A.J."/>
            <person name="Svard S.G."/>
            <person name="Andersson J.O."/>
        </authorList>
    </citation>
    <scope>NUCLEOTIDE SEQUENCE</scope>
    <source>
        <strain evidence="1">PC1</strain>
    </source>
</reference>
<proteinExistence type="predicted"/>
<organism evidence="1">
    <name type="scientific">Trepomonas sp. PC1</name>
    <dbReference type="NCBI Taxonomy" id="1076344"/>
    <lineage>
        <taxon>Eukaryota</taxon>
        <taxon>Metamonada</taxon>
        <taxon>Diplomonadida</taxon>
        <taxon>Hexamitidae</taxon>
        <taxon>Hexamitinae</taxon>
        <taxon>Trepomonas</taxon>
    </lineage>
</organism>
<evidence type="ECO:0000313" key="1">
    <source>
        <dbReference type="EMBL" id="JAP93770.1"/>
    </source>
</evidence>
<dbReference type="AlphaFoldDB" id="A0A146KAB9"/>
<feature type="non-terminal residue" evidence="1">
    <location>
        <position position="363"/>
    </location>
</feature>
<feature type="non-terminal residue" evidence="1">
    <location>
        <position position="1"/>
    </location>
</feature>
<sequence>LMRLSKSHLPNEISLPMNLEVDWQLFKNQFVVASVAIYTSLSKYSINPIVTFSKFTQIASNICNLLLKKVELFLSHLNIIQCILRVYKNLSEPLKQPLKEIDITKFTSESLNLQVQQEISQRIQQTKKLKLNIPEKQITLQTAATECVFIRNYFHSLEQIMLKEVNKYVYILQSSQLLSVACAAYYTFGINQALDLKQIRINMANGSFGDFDVHIQELLNDSQTNNQVDIFNILLMILLNNAGFMIRHPDVHLRKQNPPQMPDQWSHSTKVMLGATTMCFGKSLYLSEVCEVLGNDWPNYLVLKALNTSWVPNDIPYYQVSSCLLLQQINYKIFICNQSTSIAVAACLAAVLLKPKTKAIYYR</sequence>
<dbReference type="EMBL" id="GDID01002836">
    <property type="protein sequence ID" value="JAP93770.1"/>
    <property type="molecule type" value="Transcribed_RNA"/>
</dbReference>
<protein>
    <submittedName>
        <fullName evidence="1">Uncharacterized protein</fullName>
    </submittedName>
</protein>
<name>A0A146KAB9_9EUKA</name>
<accession>A0A146KAB9</accession>